<dbReference type="InterPro" id="IPR036388">
    <property type="entry name" value="WH-like_DNA-bd_sf"/>
</dbReference>
<keyword evidence="1" id="KW-0805">Transcription regulation</keyword>
<dbReference type="CDD" id="cd05013">
    <property type="entry name" value="SIS_RpiR"/>
    <property type="match status" value="1"/>
</dbReference>
<dbReference type="InterPro" id="IPR046348">
    <property type="entry name" value="SIS_dom_sf"/>
</dbReference>
<dbReference type="KEGG" id="lpk:LACPI_1692"/>
<name>A0A0D6DY59_9LACT</name>
<dbReference type="Pfam" id="PF01380">
    <property type="entry name" value="SIS"/>
    <property type="match status" value="1"/>
</dbReference>
<dbReference type="InterPro" id="IPR009057">
    <property type="entry name" value="Homeodomain-like_sf"/>
</dbReference>
<evidence type="ECO:0000256" key="2">
    <source>
        <dbReference type="ARBA" id="ARBA00023125"/>
    </source>
</evidence>
<dbReference type="AlphaFoldDB" id="A0A0D6DY59"/>
<dbReference type="SUPFAM" id="SSF53697">
    <property type="entry name" value="SIS domain"/>
    <property type="match status" value="1"/>
</dbReference>
<dbReference type="InterPro" id="IPR035472">
    <property type="entry name" value="RpiR-like_SIS"/>
</dbReference>
<dbReference type="Proteomes" id="UP000033166">
    <property type="component" value="Chromosome I"/>
</dbReference>
<dbReference type="InterPro" id="IPR001347">
    <property type="entry name" value="SIS_dom"/>
</dbReference>
<accession>A0A0D6DY59</accession>
<evidence type="ECO:0000259" key="4">
    <source>
        <dbReference type="PROSITE" id="PS51071"/>
    </source>
</evidence>
<dbReference type="Gene3D" id="1.10.10.10">
    <property type="entry name" value="Winged helix-like DNA-binding domain superfamily/Winged helix DNA-binding domain"/>
    <property type="match status" value="1"/>
</dbReference>
<dbReference type="Pfam" id="PF01418">
    <property type="entry name" value="HTH_6"/>
    <property type="match status" value="1"/>
</dbReference>
<evidence type="ECO:0000256" key="3">
    <source>
        <dbReference type="ARBA" id="ARBA00023163"/>
    </source>
</evidence>
<evidence type="ECO:0000313" key="7">
    <source>
        <dbReference type="Proteomes" id="UP000033166"/>
    </source>
</evidence>
<dbReference type="PROSITE" id="PS51464">
    <property type="entry name" value="SIS"/>
    <property type="match status" value="1"/>
</dbReference>
<reference evidence="7" key="1">
    <citation type="submission" date="2015-01" db="EMBL/GenBank/DDBJ databases">
        <authorList>
            <person name="Andreevskaya M."/>
        </authorList>
    </citation>
    <scope>NUCLEOTIDE SEQUENCE [LARGE SCALE GENOMIC DNA]</scope>
    <source>
        <strain evidence="7">MKFS47</strain>
    </source>
</reference>
<keyword evidence="2" id="KW-0238">DNA-binding</keyword>
<feature type="domain" description="HTH rpiR-type" evidence="4">
    <location>
        <begin position="1"/>
        <end position="75"/>
    </location>
</feature>
<dbReference type="GO" id="GO:0097367">
    <property type="term" value="F:carbohydrate derivative binding"/>
    <property type="evidence" value="ECO:0007669"/>
    <property type="project" value="InterPro"/>
</dbReference>
<dbReference type="PANTHER" id="PTHR30514:SF1">
    <property type="entry name" value="HTH-TYPE TRANSCRIPTIONAL REGULATOR HEXR-RELATED"/>
    <property type="match status" value="1"/>
</dbReference>
<keyword evidence="3" id="KW-0804">Transcription</keyword>
<proteinExistence type="predicted"/>
<dbReference type="GO" id="GO:0003677">
    <property type="term" value="F:DNA binding"/>
    <property type="evidence" value="ECO:0007669"/>
    <property type="project" value="UniProtKB-KW"/>
</dbReference>
<gene>
    <name evidence="6" type="ORF">LACPI_1692</name>
</gene>
<dbReference type="InterPro" id="IPR000281">
    <property type="entry name" value="HTH_RpiR"/>
</dbReference>
<dbReference type="SUPFAM" id="SSF46689">
    <property type="entry name" value="Homeodomain-like"/>
    <property type="match status" value="1"/>
</dbReference>
<organism evidence="6 7">
    <name type="scientific">Pseudolactococcus piscium MKFS47</name>
    <dbReference type="NCBI Taxonomy" id="297352"/>
    <lineage>
        <taxon>Bacteria</taxon>
        <taxon>Bacillati</taxon>
        <taxon>Bacillota</taxon>
        <taxon>Bacilli</taxon>
        <taxon>Lactobacillales</taxon>
        <taxon>Streptococcaceae</taxon>
        <taxon>Pseudolactococcus</taxon>
    </lineage>
</organism>
<dbReference type="HOGENOM" id="CLU_055769_4_0_9"/>
<dbReference type="PROSITE" id="PS51071">
    <property type="entry name" value="HTH_RPIR"/>
    <property type="match status" value="1"/>
</dbReference>
<dbReference type="PANTHER" id="PTHR30514">
    <property type="entry name" value="GLUCOKINASE"/>
    <property type="match status" value="1"/>
</dbReference>
<evidence type="ECO:0000256" key="1">
    <source>
        <dbReference type="ARBA" id="ARBA00023015"/>
    </source>
</evidence>
<feature type="domain" description="SIS" evidence="5">
    <location>
        <begin position="104"/>
        <end position="245"/>
    </location>
</feature>
<dbReference type="Gene3D" id="3.40.50.10490">
    <property type="entry name" value="Glucose-6-phosphate isomerase like protein, domain 1"/>
    <property type="match status" value="1"/>
</dbReference>
<evidence type="ECO:0000259" key="5">
    <source>
        <dbReference type="PROSITE" id="PS51464"/>
    </source>
</evidence>
<dbReference type="STRING" id="1364.LP2241_50086"/>
<evidence type="ECO:0000313" key="6">
    <source>
        <dbReference type="EMBL" id="CEN28892.1"/>
    </source>
</evidence>
<dbReference type="RefSeq" id="WP_047915943.1">
    <property type="nucleotide sequence ID" value="NZ_LN774769.1"/>
</dbReference>
<dbReference type="InterPro" id="IPR047640">
    <property type="entry name" value="RpiR-like"/>
</dbReference>
<protein>
    <submittedName>
        <fullName evidence="6">RpiR family phosphosugar-binding transcriptional regulator</fullName>
    </submittedName>
</protein>
<dbReference type="GO" id="GO:1901135">
    <property type="term" value="P:carbohydrate derivative metabolic process"/>
    <property type="evidence" value="ECO:0007669"/>
    <property type="project" value="InterPro"/>
</dbReference>
<dbReference type="EMBL" id="LN774769">
    <property type="protein sequence ID" value="CEN28892.1"/>
    <property type="molecule type" value="Genomic_DNA"/>
</dbReference>
<sequence length="245" mass="27633">MSFFENVDLAQLSETDRYIYGYLADNSSKVPYMRIREIAEGSHTSSASVMRFIHKIGYASFVEFRTNLKQVTQDKDQSPDFSNRLASLTQATFPQNIEMKLEIVADLISDAENIMFLGMGASGAICDYAARRLAAMGYNAFAMSDPTYPVAQKLKHTANNMLVILSVSGTTNEVIEVVNTFKNKDDFTIITITSDDVSILARMSDYVLSYQTPLVRINTYHDMSSQLQAVFLVEALTQKIWHRER</sequence>
<dbReference type="GO" id="GO:0003700">
    <property type="term" value="F:DNA-binding transcription factor activity"/>
    <property type="evidence" value="ECO:0007669"/>
    <property type="project" value="InterPro"/>
</dbReference>